<evidence type="ECO:0000256" key="8">
    <source>
        <dbReference type="ARBA" id="ARBA00022741"/>
    </source>
</evidence>
<dbReference type="InterPro" id="IPR027417">
    <property type="entry name" value="P-loop_NTPase"/>
</dbReference>
<protein>
    <recommendedName>
        <fullName evidence="5 13">Guanylate kinase</fullName>
        <ecNumber evidence="4 13">2.7.4.8</ecNumber>
    </recommendedName>
    <alternativeName>
        <fullName evidence="11 13">GMP kinase</fullName>
    </alternativeName>
</protein>
<evidence type="ECO:0000256" key="12">
    <source>
        <dbReference type="ARBA" id="ARBA00048594"/>
    </source>
</evidence>
<dbReference type="Gene3D" id="3.30.63.10">
    <property type="entry name" value="Guanylate Kinase phosphate binding domain"/>
    <property type="match status" value="1"/>
</dbReference>
<dbReference type="InterPro" id="IPR008145">
    <property type="entry name" value="GK/Ca_channel_bsu"/>
</dbReference>
<dbReference type="FunFam" id="3.30.63.10:FF:000005">
    <property type="entry name" value="Guanylate kinase"/>
    <property type="match status" value="1"/>
</dbReference>
<dbReference type="SUPFAM" id="SSF52540">
    <property type="entry name" value="P-loop containing nucleoside triphosphate hydrolases"/>
    <property type="match status" value="1"/>
</dbReference>
<comment type="subcellular location">
    <subcellularLocation>
        <location evidence="2 13">Cytoplasm</location>
    </subcellularLocation>
</comment>
<evidence type="ECO:0000256" key="7">
    <source>
        <dbReference type="ARBA" id="ARBA00022679"/>
    </source>
</evidence>
<keyword evidence="6 13" id="KW-0963">Cytoplasm</keyword>
<feature type="binding site" evidence="13">
    <location>
        <begin position="11"/>
        <end position="18"/>
    </location>
    <ligand>
        <name>ATP</name>
        <dbReference type="ChEBI" id="CHEBI:30616"/>
    </ligand>
</feature>
<keyword evidence="16" id="KW-1185">Reference proteome</keyword>
<evidence type="ECO:0000256" key="5">
    <source>
        <dbReference type="ARBA" id="ARBA00016296"/>
    </source>
</evidence>
<keyword evidence="8 13" id="KW-0547">Nucleotide-binding</keyword>
<dbReference type="PANTHER" id="PTHR23117">
    <property type="entry name" value="GUANYLATE KINASE-RELATED"/>
    <property type="match status" value="1"/>
</dbReference>
<comment type="catalytic activity">
    <reaction evidence="12 13">
        <text>GMP + ATP = GDP + ADP</text>
        <dbReference type="Rhea" id="RHEA:20780"/>
        <dbReference type="ChEBI" id="CHEBI:30616"/>
        <dbReference type="ChEBI" id="CHEBI:58115"/>
        <dbReference type="ChEBI" id="CHEBI:58189"/>
        <dbReference type="ChEBI" id="CHEBI:456216"/>
        <dbReference type="EC" id="2.7.4.8"/>
    </reaction>
</comment>
<proteinExistence type="inferred from homology"/>
<keyword evidence="9 13" id="KW-0418">Kinase</keyword>
<evidence type="ECO:0000259" key="14">
    <source>
        <dbReference type="PROSITE" id="PS50052"/>
    </source>
</evidence>
<dbReference type="GO" id="GO:0005524">
    <property type="term" value="F:ATP binding"/>
    <property type="evidence" value="ECO:0007669"/>
    <property type="project" value="UniProtKB-UniRule"/>
</dbReference>
<dbReference type="GO" id="GO:0005829">
    <property type="term" value="C:cytosol"/>
    <property type="evidence" value="ECO:0007669"/>
    <property type="project" value="TreeGrafter"/>
</dbReference>
<sequence length="188" mass="21449">MSKGQLFIVSGPSGAGKSTICRLVRKMLGINLATSATTRTPRTGEEHGRDYYFLTKEDFLNKIDQGEFLEFATVHGNYYGTLKSEVEARLSKGENVILEIDVQGGLQVKAVYPEANLIFFKTPTKEDLENRLRGRKTDSEETIQLRLKNSLKELEFEKDYDTTIINYTVERSCEELINIIKNKNQEEK</sequence>
<dbReference type="EMBL" id="FUWX01000020">
    <property type="protein sequence ID" value="SKA00535.1"/>
    <property type="molecule type" value="Genomic_DNA"/>
</dbReference>
<keyword evidence="10 13" id="KW-0067">ATP-binding</keyword>
<dbReference type="PROSITE" id="PS00856">
    <property type="entry name" value="GUANYLATE_KINASE_1"/>
    <property type="match status" value="1"/>
</dbReference>
<dbReference type="SMART" id="SM00072">
    <property type="entry name" value="GuKc"/>
    <property type="match status" value="1"/>
</dbReference>
<dbReference type="InterPro" id="IPR017665">
    <property type="entry name" value="Guanylate_kinase"/>
</dbReference>
<dbReference type="Gene3D" id="3.40.50.300">
    <property type="entry name" value="P-loop containing nucleotide triphosphate hydrolases"/>
    <property type="match status" value="1"/>
</dbReference>
<evidence type="ECO:0000256" key="6">
    <source>
        <dbReference type="ARBA" id="ARBA00022490"/>
    </source>
</evidence>
<evidence type="ECO:0000256" key="10">
    <source>
        <dbReference type="ARBA" id="ARBA00022840"/>
    </source>
</evidence>
<evidence type="ECO:0000256" key="13">
    <source>
        <dbReference type="HAMAP-Rule" id="MF_00328"/>
    </source>
</evidence>
<dbReference type="PROSITE" id="PS50052">
    <property type="entry name" value="GUANYLATE_KINASE_2"/>
    <property type="match status" value="1"/>
</dbReference>
<evidence type="ECO:0000256" key="11">
    <source>
        <dbReference type="ARBA" id="ARBA00030128"/>
    </source>
</evidence>
<evidence type="ECO:0000256" key="2">
    <source>
        <dbReference type="ARBA" id="ARBA00004496"/>
    </source>
</evidence>
<dbReference type="PANTHER" id="PTHR23117:SF13">
    <property type="entry name" value="GUANYLATE KINASE"/>
    <property type="match status" value="1"/>
</dbReference>
<feature type="domain" description="Guanylate kinase-like" evidence="14">
    <location>
        <begin position="4"/>
        <end position="181"/>
    </location>
</feature>
<comment type="similarity">
    <text evidence="3 13">Belongs to the guanylate kinase family.</text>
</comment>
<dbReference type="NCBIfam" id="TIGR03263">
    <property type="entry name" value="guanyl_kin"/>
    <property type="match status" value="1"/>
</dbReference>
<dbReference type="AlphaFoldDB" id="A0A1T4QA17"/>
<evidence type="ECO:0000313" key="16">
    <source>
        <dbReference type="Proteomes" id="UP000191153"/>
    </source>
</evidence>
<dbReference type="OrthoDB" id="9808150at2"/>
<gene>
    <name evidence="13" type="primary">gmk</name>
    <name evidence="15" type="ORF">SAMN02745174_02243</name>
</gene>
<evidence type="ECO:0000256" key="9">
    <source>
        <dbReference type="ARBA" id="ARBA00022777"/>
    </source>
</evidence>
<dbReference type="Proteomes" id="UP000191153">
    <property type="component" value="Unassembled WGS sequence"/>
</dbReference>
<evidence type="ECO:0000313" key="15">
    <source>
        <dbReference type="EMBL" id="SKA00535.1"/>
    </source>
</evidence>
<dbReference type="CDD" id="cd00071">
    <property type="entry name" value="GMPK"/>
    <property type="match status" value="1"/>
</dbReference>
<name>A0A1T4QA17_9FUSO</name>
<dbReference type="STRING" id="180163.SAMN02745174_02243"/>
<comment type="function">
    <text evidence="1 13">Essential for recycling GMP and indirectly, cGMP.</text>
</comment>
<keyword evidence="7 13" id="KW-0808">Transferase</keyword>
<evidence type="ECO:0000256" key="3">
    <source>
        <dbReference type="ARBA" id="ARBA00005790"/>
    </source>
</evidence>
<dbReference type="Pfam" id="PF00625">
    <property type="entry name" value="Guanylate_kin"/>
    <property type="match status" value="1"/>
</dbReference>
<dbReference type="HAMAP" id="MF_00328">
    <property type="entry name" value="Guanylate_kinase"/>
    <property type="match status" value="1"/>
</dbReference>
<organism evidence="15 16">
    <name type="scientific">Cetobacterium ceti</name>
    <dbReference type="NCBI Taxonomy" id="180163"/>
    <lineage>
        <taxon>Bacteria</taxon>
        <taxon>Fusobacteriati</taxon>
        <taxon>Fusobacteriota</taxon>
        <taxon>Fusobacteriia</taxon>
        <taxon>Fusobacteriales</taxon>
        <taxon>Fusobacteriaceae</taxon>
        <taxon>Cetobacterium</taxon>
    </lineage>
</organism>
<reference evidence="15 16" key="1">
    <citation type="submission" date="2017-02" db="EMBL/GenBank/DDBJ databases">
        <authorList>
            <person name="Peterson S.W."/>
        </authorList>
    </citation>
    <scope>NUCLEOTIDE SEQUENCE [LARGE SCALE GENOMIC DNA]</scope>
    <source>
        <strain evidence="15 16">ATCC 700028</strain>
    </source>
</reference>
<dbReference type="EC" id="2.7.4.8" evidence="4 13"/>
<evidence type="ECO:0000256" key="4">
    <source>
        <dbReference type="ARBA" id="ARBA00012961"/>
    </source>
</evidence>
<evidence type="ECO:0000256" key="1">
    <source>
        <dbReference type="ARBA" id="ARBA00003531"/>
    </source>
</evidence>
<dbReference type="RefSeq" id="WP_078694687.1">
    <property type="nucleotide sequence ID" value="NZ_FUWX01000020.1"/>
</dbReference>
<accession>A0A1T4QA17</accession>
<dbReference type="GO" id="GO:0004385">
    <property type="term" value="F:GMP kinase activity"/>
    <property type="evidence" value="ECO:0007669"/>
    <property type="project" value="UniProtKB-UniRule"/>
</dbReference>
<dbReference type="InterPro" id="IPR008144">
    <property type="entry name" value="Guanylate_kin-like_dom"/>
</dbReference>
<dbReference type="InterPro" id="IPR020590">
    <property type="entry name" value="Guanylate_kinase_CS"/>
</dbReference>